<evidence type="ECO:0000313" key="1">
    <source>
        <dbReference type="EMBL" id="GJE57302.1"/>
    </source>
</evidence>
<dbReference type="RefSeq" id="WP_238232647.1">
    <property type="nucleotide sequence ID" value="NZ_BPRA01000021.1"/>
</dbReference>
<name>A0ABQ4TRH8_9HYPH</name>
<accession>A0ABQ4TRH8</accession>
<reference evidence="1" key="2">
    <citation type="submission" date="2021-08" db="EMBL/GenBank/DDBJ databases">
        <authorList>
            <person name="Tani A."/>
            <person name="Ola A."/>
            <person name="Ogura Y."/>
            <person name="Katsura K."/>
            <person name="Hayashi T."/>
        </authorList>
    </citation>
    <scope>NUCLEOTIDE SEQUENCE</scope>
    <source>
        <strain evidence="1">DSM 23674</strain>
    </source>
</reference>
<evidence type="ECO:0000313" key="2">
    <source>
        <dbReference type="Proteomes" id="UP001055101"/>
    </source>
</evidence>
<protein>
    <submittedName>
        <fullName evidence="1">Uncharacterized protein</fullName>
    </submittedName>
</protein>
<keyword evidence="2" id="KW-1185">Reference proteome</keyword>
<sequence>MLMQTYSGVLNTDHIVSVDPCAPVSKGERCEVKFTDGSTRFVNLPLDHFEQAAGTIVPALPGFMLIEAVMPHSGDEEHGVFYRESPVIAFRIASGDKGPVPITVEGEPTGGLDHSFVVQQPNGPCAGPNGWYENVTAFKAERERALSSRAAA</sequence>
<dbReference type="EMBL" id="BPRA01000021">
    <property type="protein sequence ID" value="GJE57302.1"/>
    <property type="molecule type" value="Genomic_DNA"/>
</dbReference>
<dbReference type="Proteomes" id="UP001055101">
    <property type="component" value="Unassembled WGS sequence"/>
</dbReference>
<gene>
    <name evidence="1" type="ORF">EKPJFOCH_3816</name>
</gene>
<reference evidence="1" key="1">
    <citation type="journal article" date="2021" name="Front. Microbiol.">
        <title>Comprehensive Comparative Genomics and Phenotyping of Methylobacterium Species.</title>
        <authorList>
            <person name="Alessa O."/>
            <person name="Ogura Y."/>
            <person name="Fujitani Y."/>
            <person name="Takami H."/>
            <person name="Hayashi T."/>
            <person name="Sahin N."/>
            <person name="Tani A."/>
        </authorList>
    </citation>
    <scope>NUCLEOTIDE SEQUENCE</scope>
    <source>
        <strain evidence="1">DSM 23674</strain>
    </source>
</reference>
<proteinExistence type="predicted"/>
<organism evidence="1 2">
    <name type="scientific">Methylobacterium thuringiense</name>
    <dbReference type="NCBI Taxonomy" id="1003091"/>
    <lineage>
        <taxon>Bacteria</taxon>
        <taxon>Pseudomonadati</taxon>
        <taxon>Pseudomonadota</taxon>
        <taxon>Alphaproteobacteria</taxon>
        <taxon>Hyphomicrobiales</taxon>
        <taxon>Methylobacteriaceae</taxon>
        <taxon>Methylobacterium</taxon>
    </lineage>
</organism>
<comment type="caution">
    <text evidence="1">The sequence shown here is derived from an EMBL/GenBank/DDBJ whole genome shotgun (WGS) entry which is preliminary data.</text>
</comment>